<dbReference type="AlphaFoldDB" id="A0A6A1TJD9"/>
<dbReference type="Proteomes" id="UP000386575">
    <property type="component" value="Unassembled WGS sequence"/>
</dbReference>
<comment type="caution">
    <text evidence="1">The sequence shown here is derived from an EMBL/GenBank/DDBJ whole genome shotgun (WGS) entry which is preliminary data.</text>
</comment>
<name>A0A6A1TJD9_NEOGA</name>
<gene>
    <name evidence="1" type="ORF">F4V91_27795</name>
</gene>
<evidence type="ECO:0000313" key="1">
    <source>
        <dbReference type="EMBL" id="KAB1083368.1"/>
    </source>
</evidence>
<proteinExistence type="predicted"/>
<accession>A0A6A1TJD9</accession>
<evidence type="ECO:0000313" key="2">
    <source>
        <dbReference type="Proteomes" id="UP000386575"/>
    </source>
</evidence>
<dbReference type="EMBL" id="VZUL01000003">
    <property type="protein sequence ID" value="KAB1083368.1"/>
    <property type="molecule type" value="Genomic_DNA"/>
</dbReference>
<protein>
    <submittedName>
        <fullName evidence="1">Uncharacterized protein</fullName>
    </submittedName>
</protein>
<organism evidence="1 2">
    <name type="scientific">Neorhizobium galegae</name>
    <name type="common">Rhizobium galegae</name>
    <dbReference type="NCBI Taxonomy" id="399"/>
    <lineage>
        <taxon>Bacteria</taxon>
        <taxon>Pseudomonadati</taxon>
        <taxon>Pseudomonadota</taxon>
        <taxon>Alphaproteobacteria</taxon>
        <taxon>Hyphomicrobiales</taxon>
        <taxon>Rhizobiaceae</taxon>
        <taxon>Rhizobium/Agrobacterium group</taxon>
        <taxon>Neorhizobium</taxon>
    </lineage>
</organism>
<sequence length="72" mass="7635">MKRITGNRLGLSLLILLGWALIGWLAGPLLALVGEPSIDLGGISIPICGRLPLASVFCSIFDRIACFHMCGL</sequence>
<reference evidence="1 2" key="1">
    <citation type="submission" date="2019-09" db="EMBL/GenBank/DDBJ databases">
        <title>Genome sequencing of Ng87 strain.</title>
        <authorList>
            <person name="Karasev E.S."/>
            <person name="Andronov E."/>
        </authorList>
    </citation>
    <scope>NUCLEOTIDE SEQUENCE [LARGE SCALE GENOMIC DNA]</scope>
    <source>
        <strain evidence="1 2">Ng87</strain>
    </source>
</reference>
<dbReference type="RefSeq" id="WP_151046680.1">
    <property type="nucleotide sequence ID" value="NZ_VZUL01000003.1"/>
</dbReference>